<evidence type="ECO:0000256" key="1">
    <source>
        <dbReference type="SAM" id="MobiDB-lite"/>
    </source>
</evidence>
<feature type="compositionally biased region" description="Basic and acidic residues" evidence="1">
    <location>
        <begin position="1"/>
        <end position="37"/>
    </location>
</feature>
<gene>
    <name evidence="2" type="ORF">ALC57_14378</name>
</gene>
<protein>
    <submittedName>
        <fullName evidence="2">Uncharacterized protein</fullName>
    </submittedName>
</protein>
<dbReference type="AlphaFoldDB" id="A0A195DKF8"/>
<sequence>KRIGEKKGREKEKKNVKGKRIHETRMDLHKMKKEEDKKRKKKKIVCIERLSERRKKVSRAKRMLQVKDNSKE</sequence>
<organism evidence="2 3">
    <name type="scientific">Trachymyrmex cornetzi</name>
    <dbReference type="NCBI Taxonomy" id="471704"/>
    <lineage>
        <taxon>Eukaryota</taxon>
        <taxon>Metazoa</taxon>
        <taxon>Ecdysozoa</taxon>
        <taxon>Arthropoda</taxon>
        <taxon>Hexapoda</taxon>
        <taxon>Insecta</taxon>
        <taxon>Pterygota</taxon>
        <taxon>Neoptera</taxon>
        <taxon>Endopterygota</taxon>
        <taxon>Hymenoptera</taxon>
        <taxon>Apocrita</taxon>
        <taxon>Aculeata</taxon>
        <taxon>Formicoidea</taxon>
        <taxon>Formicidae</taxon>
        <taxon>Myrmicinae</taxon>
        <taxon>Trachymyrmex</taxon>
    </lineage>
</organism>
<name>A0A195DKF8_9HYME</name>
<proteinExistence type="predicted"/>
<accession>A0A195DKF8</accession>
<reference evidence="2 3" key="1">
    <citation type="submission" date="2015-09" db="EMBL/GenBank/DDBJ databases">
        <title>Trachymyrmex cornetzi WGS genome.</title>
        <authorList>
            <person name="Nygaard S."/>
            <person name="Hu H."/>
            <person name="Boomsma J."/>
            <person name="Zhang G."/>
        </authorList>
    </citation>
    <scope>NUCLEOTIDE SEQUENCE [LARGE SCALE GENOMIC DNA]</scope>
    <source>
        <strain evidence="2">Tcor2-1</strain>
        <tissue evidence="2">Whole body</tissue>
    </source>
</reference>
<dbReference type="EMBL" id="KQ980765">
    <property type="protein sequence ID" value="KYN13365.1"/>
    <property type="molecule type" value="Genomic_DNA"/>
</dbReference>
<feature type="region of interest" description="Disordered" evidence="1">
    <location>
        <begin position="1"/>
        <end position="42"/>
    </location>
</feature>
<evidence type="ECO:0000313" key="3">
    <source>
        <dbReference type="Proteomes" id="UP000078492"/>
    </source>
</evidence>
<feature type="non-terminal residue" evidence="2">
    <location>
        <position position="1"/>
    </location>
</feature>
<dbReference type="Proteomes" id="UP000078492">
    <property type="component" value="Unassembled WGS sequence"/>
</dbReference>
<keyword evidence="3" id="KW-1185">Reference proteome</keyword>
<evidence type="ECO:0000313" key="2">
    <source>
        <dbReference type="EMBL" id="KYN13365.1"/>
    </source>
</evidence>